<dbReference type="GO" id="GO:0000463">
    <property type="term" value="P:maturation of LSU-rRNA from tricistronic rRNA transcript (SSU-rRNA, 5.8S rRNA, LSU-rRNA)"/>
    <property type="evidence" value="ECO:0007669"/>
    <property type="project" value="TreeGrafter"/>
</dbReference>
<feature type="domain" description="URB1 N-terminal" evidence="1">
    <location>
        <begin position="108"/>
        <end position="457"/>
    </location>
</feature>
<feature type="domain" description="URB1 central HEAT repeat" evidence="3">
    <location>
        <begin position="646"/>
        <end position="825"/>
    </location>
</feature>
<dbReference type="SUPFAM" id="SSF48371">
    <property type="entry name" value="ARM repeat"/>
    <property type="match status" value="1"/>
</dbReference>
<protein>
    <submittedName>
        <fullName evidence="4">Ribosome 60S biogenesis N-terminal-domain-containing protein</fullName>
    </submittedName>
</protein>
<dbReference type="InterPro" id="IPR039844">
    <property type="entry name" value="URB1"/>
</dbReference>
<dbReference type="Pfam" id="PF11707">
    <property type="entry name" value="Npa1"/>
    <property type="match status" value="1"/>
</dbReference>
<dbReference type="GO" id="GO:0000466">
    <property type="term" value="P:maturation of 5.8S rRNA from tricistronic rRNA transcript (SSU-rRNA, 5.8S rRNA, LSU-rRNA)"/>
    <property type="evidence" value="ECO:0007669"/>
    <property type="project" value="TreeGrafter"/>
</dbReference>
<dbReference type="Proteomes" id="UP000887226">
    <property type="component" value="Unassembled WGS sequence"/>
</dbReference>
<comment type="caution">
    <text evidence="4">The sequence shown here is derived from an EMBL/GenBank/DDBJ whole genome shotgun (WGS) entry which is preliminary data.</text>
</comment>
<keyword evidence="5" id="KW-1185">Reference proteome</keyword>
<organism evidence="4 5">
    <name type="scientific">Calycina marina</name>
    <dbReference type="NCBI Taxonomy" id="1763456"/>
    <lineage>
        <taxon>Eukaryota</taxon>
        <taxon>Fungi</taxon>
        <taxon>Dikarya</taxon>
        <taxon>Ascomycota</taxon>
        <taxon>Pezizomycotina</taxon>
        <taxon>Leotiomycetes</taxon>
        <taxon>Helotiales</taxon>
        <taxon>Pezizellaceae</taxon>
        <taxon>Calycina</taxon>
    </lineage>
</organism>
<accession>A0A9P7YYD2</accession>
<dbReference type="InterPro" id="IPR021714">
    <property type="entry name" value="URB1_N"/>
</dbReference>
<dbReference type="EMBL" id="MU254200">
    <property type="protein sequence ID" value="KAG9241520.1"/>
    <property type="molecule type" value="Genomic_DNA"/>
</dbReference>
<dbReference type="InterPro" id="IPR059018">
    <property type="entry name" value="HEAT_URB1"/>
</dbReference>
<feature type="domain" description="URB1 C-terminal" evidence="2">
    <location>
        <begin position="903"/>
        <end position="1096"/>
    </location>
</feature>
<dbReference type="AlphaFoldDB" id="A0A9P7YYD2"/>
<evidence type="ECO:0000259" key="2">
    <source>
        <dbReference type="Pfam" id="PF16201"/>
    </source>
</evidence>
<reference evidence="4" key="1">
    <citation type="journal article" date="2021" name="IMA Fungus">
        <title>Genomic characterization of three marine fungi, including Emericellopsis atlantica sp. nov. with signatures of a generalist lifestyle and marine biomass degradation.</title>
        <authorList>
            <person name="Hagestad O.C."/>
            <person name="Hou L."/>
            <person name="Andersen J.H."/>
            <person name="Hansen E.H."/>
            <person name="Altermark B."/>
            <person name="Li C."/>
            <person name="Kuhnert E."/>
            <person name="Cox R.J."/>
            <person name="Crous P.W."/>
            <person name="Spatafora J.W."/>
            <person name="Lail K."/>
            <person name="Amirebrahimi M."/>
            <person name="Lipzen A."/>
            <person name="Pangilinan J."/>
            <person name="Andreopoulos W."/>
            <person name="Hayes R.D."/>
            <person name="Ng V."/>
            <person name="Grigoriev I.V."/>
            <person name="Jackson S.A."/>
            <person name="Sutton T.D.S."/>
            <person name="Dobson A.D.W."/>
            <person name="Rama T."/>
        </authorList>
    </citation>
    <scope>NUCLEOTIDE SEQUENCE</scope>
    <source>
        <strain evidence="4">TRa3180A</strain>
    </source>
</reference>
<gene>
    <name evidence="4" type="ORF">BJ878DRAFT_224307</name>
</gene>
<dbReference type="PANTHER" id="PTHR13500:SF0">
    <property type="entry name" value="NUCLEOLAR PRE-RIBOSOMAL-ASSOCIATED PROTEIN 1"/>
    <property type="match status" value="1"/>
</dbReference>
<evidence type="ECO:0000259" key="3">
    <source>
        <dbReference type="Pfam" id="PF26140"/>
    </source>
</evidence>
<dbReference type="InterPro" id="IPR016024">
    <property type="entry name" value="ARM-type_fold"/>
</dbReference>
<name>A0A9P7YYD2_9HELO</name>
<dbReference type="Pfam" id="PF26140">
    <property type="entry name" value="HEAT_URB1"/>
    <property type="match status" value="1"/>
</dbReference>
<evidence type="ECO:0000313" key="4">
    <source>
        <dbReference type="EMBL" id="KAG9241520.1"/>
    </source>
</evidence>
<proteinExistence type="predicted"/>
<sequence length="1143" mass="129007">MSKRYAEDGGEGDQAYLKRQKISFSSNEVTIPPNPSIELEIRSARKLRQVLAFDQDVTQSKKAIQSFKTFLESIASTDDNSAQLSILKEYLEAQKPAEDDESATYLGDLIRTWGLASELNHDSLLSALPAIFALLLKTISNSLDLTEYGLRIGRMLLLKPQQELISRCLTASKTKEFIISPALRLLREIITFDVGTMAKQVFRARDETFKSLARNLRLKYTGDEVEDRRKPSVRTNALRLVLSSLKFLPMEAKRDLLNQREVVAALTRDLKDDPPFMVREILDILKTCVLQDDTLPRDAKTKIVNANSLGRISMLYRYHQFDEEISTDRTLKSVATVAHDFMLLACTSPDIGILNRQAGYYPRGINPDEMPDFGADHTVIDLGLDGIEWMDQFTENVPVRNTILSDFLQDLKPWSSLKQSELILAVLRAAPELVASYFICKKDFSFEPKLTATWIGYSAFIFTSLQLPIPKYFGHQQKYARLPPPTSILLENLLPRALTQKVLTRCLSHANNMITFFVVRLLCVALAKLKNMIRMHHEADTGSSSNWAKAAEKLTAEFCQRCPSIKDVISAFRNMPNTEMMQREATTKLLVLYYEVIPRVALDVKYDVSSTLSEVLLTMDESSKIPQDRIIRSIELENLFQFAHFSPGMRWFTKAGELTISPFMAMLKLSAEAPANFPLLRIRFVLKSVISETQILQSHTSLSALRLFILRLRDLRGSESGQVWEYVDDCVARCASKPIKYIFMLEEFQAEAHESDDEESCVSLVTLVLVEQWPFLAKKVSAEVLEEAAKFLASHIAGSIRIGEDKKVLKLVLKKLSFSTEDKFIQNIFDGARELEVSVPDMEAAPILEPLPVAETSVPSESEKSKVVETYMEDSEARAEDHSALTRWTNKDVDEVIEAGHAAALVRLLSSEHLSVRKEATTNLSKFSAKLKESMFEEKEQIWLLLAEVVETAKKVVDNGPLPNLISAFASSAITVLNDPLHCLYPKINKFLSQGPTWELDKVPLMYKILDEAPSLDDAHYLETAWLLNYMLAGLQTSADMSIFRKRRIFEKLLSLYNNTYLASGLRDKILRILYKASAIEGASTTLITRSSIMTWLQAQIALGGGLPLKVLLERIYDSCDQKRVGVWSKDGAQSIKSEAMKM</sequence>
<dbReference type="OrthoDB" id="72892at2759"/>
<dbReference type="PANTHER" id="PTHR13500">
    <property type="entry name" value="NUCLEOLAR PRERIBOSOMAL-ASSOCIATED PROTEIN 1"/>
    <property type="match status" value="1"/>
</dbReference>
<evidence type="ECO:0000313" key="5">
    <source>
        <dbReference type="Proteomes" id="UP000887226"/>
    </source>
</evidence>
<dbReference type="GO" id="GO:0005730">
    <property type="term" value="C:nucleolus"/>
    <property type="evidence" value="ECO:0007669"/>
    <property type="project" value="TreeGrafter"/>
</dbReference>
<dbReference type="InterPro" id="IPR032436">
    <property type="entry name" value="URB1_C"/>
</dbReference>
<evidence type="ECO:0000259" key="1">
    <source>
        <dbReference type="Pfam" id="PF11707"/>
    </source>
</evidence>
<dbReference type="Pfam" id="PF16201">
    <property type="entry name" value="NopRA1"/>
    <property type="match status" value="1"/>
</dbReference>